<dbReference type="PROSITE" id="PS00101">
    <property type="entry name" value="HEXAPEP_TRANSFERASES"/>
    <property type="match status" value="1"/>
</dbReference>
<gene>
    <name evidence="3" type="ordered locus">Ethha_0810</name>
</gene>
<dbReference type="EMBL" id="CP002400">
    <property type="protein sequence ID" value="ADU26379.1"/>
    <property type="molecule type" value="Genomic_DNA"/>
</dbReference>
<dbReference type="InterPro" id="IPR018357">
    <property type="entry name" value="Hexapep_transf_CS"/>
</dbReference>
<dbReference type="AlphaFoldDB" id="E6U312"/>
<dbReference type="InterPro" id="IPR001451">
    <property type="entry name" value="Hexapep"/>
</dbReference>
<evidence type="ECO:0000313" key="4">
    <source>
        <dbReference type="Proteomes" id="UP000001551"/>
    </source>
</evidence>
<reference evidence="3 4" key="1">
    <citation type="submission" date="2010-12" db="EMBL/GenBank/DDBJ databases">
        <title>Complete sequence of Ethanoligenens harbinense YUAN-3.</title>
        <authorList>
            <person name="Lucas S."/>
            <person name="Copeland A."/>
            <person name="Lapidus A."/>
            <person name="Cheng J.-F."/>
            <person name="Bruce D."/>
            <person name="Goodwin L."/>
            <person name="Pitluck S."/>
            <person name="Chertkov O."/>
            <person name="Misra M."/>
            <person name="Detter J.C."/>
            <person name="Han C."/>
            <person name="Tapia R."/>
            <person name="Land M."/>
            <person name="Hauser L."/>
            <person name="Jeffries C."/>
            <person name="Kyrpides N."/>
            <person name="Ivanova N."/>
            <person name="Mikhailova N."/>
            <person name="Wang A."/>
            <person name="Mouttaki H."/>
            <person name="He Z."/>
            <person name="Zhou J."/>
            <person name="Hemme C.L."/>
            <person name="Woyke T."/>
        </authorList>
    </citation>
    <scope>NUCLEOTIDE SEQUENCE [LARGE SCALE GENOMIC DNA]</scope>
    <source>
        <strain evidence="4">DSM 18485 / JCM 12961 / CGMCC 1.5033 / YUAN-3</strain>
    </source>
</reference>
<dbReference type="CDD" id="cd03349">
    <property type="entry name" value="LbH_XAT"/>
    <property type="match status" value="1"/>
</dbReference>
<evidence type="ECO:0000313" key="3">
    <source>
        <dbReference type="EMBL" id="ADU26379.1"/>
    </source>
</evidence>
<name>E6U312_ETHHY</name>
<sequence length="201" mass="21977">MPESSEALDALRRRIAQEQKLYASPLIQVGDFTYGQPKVFSWGEGTVLKIGKFCSIAKGVTIFLGGEHRPDWVTTYPFNALMSEFAYLKGHPKSKGDVAIGNDVWLGSCATILSGVSIGDGAVVGANATVTKDVPPYAVAAGNPAKWIRYRFAPNIIEKLLTAAWWNWDDANLFHAIPLLQSGDLEALLHYYAEKVAPHKN</sequence>
<dbReference type="STRING" id="663278.Ethha_0810"/>
<protein>
    <submittedName>
        <fullName evidence="3">Chloramphenicol acetyltransferase</fullName>
    </submittedName>
</protein>
<dbReference type="eggNOG" id="COG0110">
    <property type="taxonomic scope" value="Bacteria"/>
</dbReference>
<proteinExistence type="predicted"/>
<dbReference type="SUPFAM" id="SSF51161">
    <property type="entry name" value="Trimeric LpxA-like enzymes"/>
    <property type="match status" value="1"/>
</dbReference>
<dbReference type="Gene3D" id="2.160.10.10">
    <property type="entry name" value="Hexapeptide repeat proteins"/>
    <property type="match status" value="1"/>
</dbReference>
<evidence type="ECO:0000256" key="2">
    <source>
        <dbReference type="ARBA" id="ARBA00022737"/>
    </source>
</evidence>
<dbReference type="GO" id="GO:0016740">
    <property type="term" value="F:transferase activity"/>
    <property type="evidence" value="ECO:0007669"/>
    <property type="project" value="UniProtKB-KW"/>
</dbReference>
<evidence type="ECO:0000256" key="1">
    <source>
        <dbReference type="ARBA" id="ARBA00022679"/>
    </source>
</evidence>
<accession>E6U312</accession>
<organism evidence="3 4">
    <name type="scientific">Ethanoligenens harbinense (strain DSM 18485 / JCM 12961 / CGMCC 1.5033 / YUAN-3)</name>
    <dbReference type="NCBI Taxonomy" id="663278"/>
    <lineage>
        <taxon>Bacteria</taxon>
        <taxon>Bacillati</taxon>
        <taxon>Bacillota</taxon>
        <taxon>Clostridia</taxon>
        <taxon>Eubacteriales</taxon>
        <taxon>Oscillospiraceae</taxon>
        <taxon>Ethanoligenens</taxon>
    </lineage>
</organism>
<keyword evidence="2" id="KW-0677">Repeat</keyword>
<dbReference type="InterPro" id="IPR050179">
    <property type="entry name" value="Trans_hexapeptide_repeat"/>
</dbReference>
<dbReference type="RefSeq" id="WP_013484749.1">
    <property type="nucleotide sequence ID" value="NC_014828.1"/>
</dbReference>
<dbReference type="Proteomes" id="UP000001551">
    <property type="component" value="Chromosome"/>
</dbReference>
<keyword evidence="1 3" id="KW-0808">Transferase</keyword>
<dbReference type="KEGG" id="eha:Ethha_0810"/>
<dbReference type="PANTHER" id="PTHR43300">
    <property type="entry name" value="ACETYLTRANSFERASE"/>
    <property type="match status" value="1"/>
</dbReference>
<keyword evidence="4" id="KW-1185">Reference proteome</keyword>
<dbReference type="HOGENOM" id="CLU_051638_5_1_9"/>
<dbReference type="InterPro" id="IPR011004">
    <property type="entry name" value="Trimer_LpxA-like_sf"/>
</dbReference>
<dbReference type="Pfam" id="PF00132">
    <property type="entry name" value="Hexapep"/>
    <property type="match status" value="1"/>
</dbReference>
<dbReference type="PANTHER" id="PTHR43300:SF11">
    <property type="entry name" value="ACETYLTRANSFERASE RV3034C-RELATED"/>
    <property type="match status" value="1"/>
</dbReference>